<name>A0A0G0TB60_9BACT</name>
<organism evidence="1 2">
    <name type="scientific">Candidatus Roizmanbacteria bacterium GW2011_GWB1_40_7</name>
    <dbReference type="NCBI Taxonomy" id="1618482"/>
    <lineage>
        <taxon>Bacteria</taxon>
        <taxon>Candidatus Roizmaniibacteriota</taxon>
    </lineage>
</organism>
<dbReference type="EMBL" id="LBZM01000012">
    <property type="protein sequence ID" value="KKR72066.1"/>
    <property type="molecule type" value="Genomic_DNA"/>
</dbReference>
<protein>
    <recommendedName>
        <fullName evidence="3">Polymerase nucleotidyl transferase domain-containing protein</fullName>
    </recommendedName>
</protein>
<dbReference type="SUPFAM" id="SSF81301">
    <property type="entry name" value="Nucleotidyltransferase"/>
    <property type="match status" value="1"/>
</dbReference>
<proteinExistence type="predicted"/>
<reference evidence="1 2" key="1">
    <citation type="journal article" date="2015" name="Nature">
        <title>rRNA introns, odd ribosomes, and small enigmatic genomes across a large radiation of phyla.</title>
        <authorList>
            <person name="Brown C.T."/>
            <person name="Hug L.A."/>
            <person name="Thomas B.C."/>
            <person name="Sharon I."/>
            <person name="Castelle C.J."/>
            <person name="Singh A."/>
            <person name="Wilkins M.J."/>
            <person name="Williams K.H."/>
            <person name="Banfield J.F."/>
        </authorList>
    </citation>
    <scope>NUCLEOTIDE SEQUENCE [LARGE SCALE GENOMIC DNA]</scope>
</reference>
<comment type="caution">
    <text evidence="1">The sequence shown here is derived from an EMBL/GenBank/DDBJ whole genome shotgun (WGS) entry which is preliminary data.</text>
</comment>
<evidence type="ECO:0000313" key="1">
    <source>
        <dbReference type="EMBL" id="KKR72066.1"/>
    </source>
</evidence>
<gene>
    <name evidence="1" type="ORF">UU14_C0012G0006</name>
</gene>
<evidence type="ECO:0008006" key="3">
    <source>
        <dbReference type="Google" id="ProtNLM"/>
    </source>
</evidence>
<accession>A0A0G0TB60</accession>
<evidence type="ECO:0000313" key="2">
    <source>
        <dbReference type="Proteomes" id="UP000034664"/>
    </source>
</evidence>
<sequence length="287" mass="34108">MTPREESLLRTLCYSDIFDYPLTKEELWTFQVSGHFMDPPVKPEDDIQNKHGFYFLQGRERIIEIRRKREKYSQLKLQKAKQLSRIFKLIPTIKLIAITGAVAAGNAKQDDDIDLMIVTSRGWIWTTRFLTILLAEIWGVRRRPNASDLKDMLCFNMFLDEDHISVPSKERDLFSANEVARVKILWEKEETAERFWESNRWIIKYLPHVVVQLPPEADQPLVDAGPFHQGGPLQFIEYILQSLQLSYMKRRRTNEIIKHGYLRFHPKDARKWILRKYHERLKRVGLE</sequence>
<dbReference type="AlphaFoldDB" id="A0A0G0TB60"/>
<dbReference type="InterPro" id="IPR043519">
    <property type="entry name" value="NT_sf"/>
</dbReference>
<dbReference type="Proteomes" id="UP000034664">
    <property type="component" value="Unassembled WGS sequence"/>
</dbReference>